<reference evidence="2 3" key="1">
    <citation type="submission" date="2021-02" db="EMBL/GenBank/DDBJ databases">
        <title>Genome assembly of Pseudopithomyces chartarum.</title>
        <authorList>
            <person name="Jauregui R."/>
            <person name="Singh J."/>
            <person name="Voisey C."/>
        </authorList>
    </citation>
    <scope>NUCLEOTIDE SEQUENCE [LARGE SCALE GENOMIC DNA]</scope>
    <source>
        <strain evidence="2 3">AGR01</strain>
    </source>
</reference>
<feature type="compositionally biased region" description="Pro residues" evidence="1">
    <location>
        <begin position="88"/>
        <end position="99"/>
    </location>
</feature>
<feature type="compositionally biased region" description="Basic and acidic residues" evidence="1">
    <location>
        <begin position="388"/>
        <end position="408"/>
    </location>
</feature>
<comment type="caution">
    <text evidence="2">The sequence shown here is derived from an EMBL/GenBank/DDBJ whole genome shotgun (WGS) entry which is preliminary data.</text>
</comment>
<name>A0AAN6LVT5_9PLEO</name>
<proteinExistence type="predicted"/>
<feature type="compositionally biased region" description="Low complexity" evidence="1">
    <location>
        <begin position="242"/>
        <end position="253"/>
    </location>
</feature>
<dbReference type="EMBL" id="WVTA01000010">
    <property type="protein sequence ID" value="KAK3203655.1"/>
    <property type="molecule type" value="Genomic_DNA"/>
</dbReference>
<keyword evidence="3" id="KW-1185">Reference proteome</keyword>
<feature type="region of interest" description="Disordered" evidence="1">
    <location>
        <begin position="1"/>
        <end position="99"/>
    </location>
</feature>
<organism evidence="2 3">
    <name type="scientific">Pseudopithomyces chartarum</name>
    <dbReference type="NCBI Taxonomy" id="1892770"/>
    <lineage>
        <taxon>Eukaryota</taxon>
        <taxon>Fungi</taxon>
        <taxon>Dikarya</taxon>
        <taxon>Ascomycota</taxon>
        <taxon>Pezizomycotina</taxon>
        <taxon>Dothideomycetes</taxon>
        <taxon>Pleosporomycetidae</taxon>
        <taxon>Pleosporales</taxon>
        <taxon>Massarineae</taxon>
        <taxon>Didymosphaeriaceae</taxon>
        <taxon>Pseudopithomyces</taxon>
    </lineage>
</organism>
<evidence type="ECO:0000313" key="3">
    <source>
        <dbReference type="Proteomes" id="UP001280581"/>
    </source>
</evidence>
<feature type="region of interest" description="Disordered" evidence="1">
    <location>
        <begin position="185"/>
        <end position="414"/>
    </location>
</feature>
<feature type="compositionally biased region" description="Basic and acidic residues" evidence="1">
    <location>
        <begin position="225"/>
        <end position="235"/>
    </location>
</feature>
<accession>A0AAN6LVT5</accession>
<evidence type="ECO:0000313" key="2">
    <source>
        <dbReference type="EMBL" id="KAK3203655.1"/>
    </source>
</evidence>
<feature type="compositionally biased region" description="Basic and acidic residues" evidence="1">
    <location>
        <begin position="266"/>
        <end position="275"/>
    </location>
</feature>
<evidence type="ECO:0000256" key="1">
    <source>
        <dbReference type="SAM" id="MobiDB-lite"/>
    </source>
</evidence>
<dbReference type="Proteomes" id="UP001280581">
    <property type="component" value="Unassembled WGS sequence"/>
</dbReference>
<sequence length="414" mass="46071">MPPRRQLPWASKGNSKTPVRQPTAKRAVPADIDDGFFDGTILERSPKSKRRAVAQLSDDELPNLSSSFAETSRKSRDSINGADILSSSPPPIAADLPPPKTEYMLTGVDKFDLRDDEWMMVEDELLQTAKLFTQHLHLAEYETLKTKIEEQKNIVTPRPVVAGAKLSAEGQMKVKAKEQIFEQRKAMKKVLSAQDQSSDTEPPPSSPLPPPLRRDLPRANSSHPSHQERRNHGSDSDDLDVPSKPTTTKSRPTGQNIRHPPPLDQAAEKPSEVLKKPATPAHTRNKPSRGQRQNLWDDWDELTFDSKTSPPKPSFSTTPQRVRSPSKAPRTSSTPRASSPRKPMHTPTPTRTGHGFPTSIKGSKNSPLDVEVDETPSKLASIIGAQGRPERRKVDRKKEKTDDSKFDDIPTFLF</sequence>
<feature type="compositionally biased region" description="Pro residues" evidence="1">
    <location>
        <begin position="201"/>
        <end position="211"/>
    </location>
</feature>
<feature type="compositionally biased region" description="Low complexity" evidence="1">
    <location>
        <begin position="305"/>
        <end position="319"/>
    </location>
</feature>
<feature type="compositionally biased region" description="Low complexity" evidence="1">
    <location>
        <begin position="328"/>
        <end position="341"/>
    </location>
</feature>
<dbReference type="AlphaFoldDB" id="A0AAN6LVT5"/>
<gene>
    <name evidence="2" type="ORF">GRF29_106g276124</name>
</gene>
<protein>
    <submittedName>
        <fullName evidence="2">Uncharacterized protein</fullName>
    </submittedName>
</protein>